<feature type="domain" description="Cupin type-2" evidence="2">
    <location>
        <begin position="56"/>
        <end position="105"/>
    </location>
</feature>
<protein>
    <submittedName>
        <fullName evidence="3">RmlC-like cupin domain-containing protein</fullName>
    </submittedName>
</protein>
<evidence type="ECO:0000313" key="3">
    <source>
        <dbReference type="EMBL" id="KAH8689057.1"/>
    </source>
</evidence>
<dbReference type="InterPro" id="IPR011051">
    <property type="entry name" value="RmlC_Cupin_sf"/>
</dbReference>
<dbReference type="InterPro" id="IPR013096">
    <property type="entry name" value="Cupin_2"/>
</dbReference>
<dbReference type="GeneID" id="70251861"/>
<dbReference type="PANTHER" id="PTHR43698:SF1">
    <property type="entry name" value="BLL4564 PROTEIN"/>
    <property type="match status" value="1"/>
</dbReference>
<feature type="region of interest" description="Disordered" evidence="1">
    <location>
        <begin position="1"/>
        <end position="20"/>
    </location>
</feature>
<dbReference type="InterPro" id="IPR014710">
    <property type="entry name" value="RmlC-like_jellyroll"/>
</dbReference>
<name>A0AAD4PRK3_9EURO</name>
<dbReference type="RefSeq" id="XP_046065483.1">
    <property type="nucleotide sequence ID" value="XM_046221574.1"/>
</dbReference>
<keyword evidence="4" id="KW-1185">Reference proteome</keyword>
<dbReference type="SUPFAM" id="SSF51182">
    <property type="entry name" value="RmlC-like cupins"/>
    <property type="match status" value="1"/>
</dbReference>
<dbReference type="EMBL" id="JAJTJA010000016">
    <property type="protein sequence ID" value="KAH8689057.1"/>
    <property type="molecule type" value="Genomic_DNA"/>
</dbReference>
<proteinExistence type="predicted"/>
<comment type="caution">
    <text evidence="3">The sequence shown here is derived from an EMBL/GenBank/DDBJ whole genome shotgun (WGS) entry which is preliminary data.</text>
</comment>
<evidence type="ECO:0000313" key="4">
    <source>
        <dbReference type="Proteomes" id="UP001201262"/>
    </source>
</evidence>
<dbReference type="Gene3D" id="2.60.120.10">
    <property type="entry name" value="Jelly Rolls"/>
    <property type="match status" value="1"/>
</dbReference>
<dbReference type="CDD" id="cd02233">
    <property type="entry name" value="cupin_HNL-like"/>
    <property type="match status" value="1"/>
</dbReference>
<dbReference type="AlphaFoldDB" id="A0AAD4PRK3"/>
<accession>A0AAD4PRK3</accession>
<sequence length="135" mass="14970">MVHMTIVRNSHGEGKTTTTGASKGTFTGSVYLDRIHTDESVGIYNVNFTPCSRTFWHRHEKGQLLRVVAGSGFICDKGGERQRISVGDVVWCPPGTVHWHGADDGSYMVHMAVSYGKTEWFEEVTESEFNKSNSG</sequence>
<dbReference type="PANTHER" id="PTHR43698">
    <property type="entry name" value="RIBD C-TERMINAL DOMAIN CONTAINING PROTEIN"/>
    <property type="match status" value="1"/>
</dbReference>
<dbReference type="Pfam" id="PF07883">
    <property type="entry name" value="Cupin_2"/>
    <property type="match status" value="1"/>
</dbReference>
<evidence type="ECO:0000256" key="1">
    <source>
        <dbReference type="SAM" id="MobiDB-lite"/>
    </source>
</evidence>
<reference evidence="3" key="1">
    <citation type="submission" date="2021-12" db="EMBL/GenBank/DDBJ databases">
        <title>Convergent genome expansion in fungi linked to evolution of root-endophyte symbiosis.</title>
        <authorList>
            <consortium name="DOE Joint Genome Institute"/>
            <person name="Ke Y.-H."/>
            <person name="Bonito G."/>
            <person name="Liao H.-L."/>
            <person name="Looney B."/>
            <person name="Rojas-Flechas A."/>
            <person name="Nash J."/>
            <person name="Hameed K."/>
            <person name="Schadt C."/>
            <person name="Martin F."/>
            <person name="Crous P.W."/>
            <person name="Miettinen O."/>
            <person name="Magnuson J.K."/>
            <person name="Labbe J."/>
            <person name="Jacobson D."/>
            <person name="Doktycz M.J."/>
            <person name="Veneault-Fourrey C."/>
            <person name="Kuo A."/>
            <person name="Mondo S."/>
            <person name="Calhoun S."/>
            <person name="Riley R."/>
            <person name="Ohm R."/>
            <person name="LaButti K."/>
            <person name="Andreopoulos B."/>
            <person name="Pangilinan J."/>
            <person name="Nolan M."/>
            <person name="Tritt A."/>
            <person name="Clum A."/>
            <person name="Lipzen A."/>
            <person name="Daum C."/>
            <person name="Barry K."/>
            <person name="Grigoriev I.V."/>
            <person name="Vilgalys R."/>
        </authorList>
    </citation>
    <scope>NUCLEOTIDE SEQUENCE</scope>
    <source>
        <strain evidence="3">PMI_201</strain>
    </source>
</reference>
<evidence type="ECO:0000259" key="2">
    <source>
        <dbReference type="Pfam" id="PF07883"/>
    </source>
</evidence>
<gene>
    <name evidence="3" type="ORF">BGW36DRAFT_442214</name>
</gene>
<dbReference type="Proteomes" id="UP001201262">
    <property type="component" value="Unassembled WGS sequence"/>
</dbReference>
<organism evidence="3 4">
    <name type="scientific">Talaromyces proteolyticus</name>
    <dbReference type="NCBI Taxonomy" id="1131652"/>
    <lineage>
        <taxon>Eukaryota</taxon>
        <taxon>Fungi</taxon>
        <taxon>Dikarya</taxon>
        <taxon>Ascomycota</taxon>
        <taxon>Pezizomycotina</taxon>
        <taxon>Eurotiomycetes</taxon>
        <taxon>Eurotiomycetidae</taxon>
        <taxon>Eurotiales</taxon>
        <taxon>Trichocomaceae</taxon>
        <taxon>Talaromyces</taxon>
        <taxon>Talaromyces sect. Bacilispori</taxon>
    </lineage>
</organism>
<dbReference type="InterPro" id="IPR047263">
    <property type="entry name" value="HNL-like_cupin"/>
</dbReference>